<organism evidence="5 6">
    <name type="scientific">Ranatra chinensis</name>
    <dbReference type="NCBI Taxonomy" id="642074"/>
    <lineage>
        <taxon>Eukaryota</taxon>
        <taxon>Metazoa</taxon>
        <taxon>Ecdysozoa</taxon>
        <taxon>Arthropoda</taxon>
        <taxon>Hexapoda</taxon>
        <taxon>Insecta</taxon>
        <taxon>Pterygota</taxon>
        <taxon>Neoptera</taxon>
        <taxon>Paraneoptera</taxon>
        <taxon>Hemiptera</taxon>
        <taxon>Heteroptera</taxon>
        <taxon>Panheteroptera</taxon>
        <taxon>Nepomorpha</taxon>
        <taxon>Nepidae</taxon>
        <taxon>Ranatrinae</taxon>
        <taxon>Ranatra</taxon>
    </lineage>
</organism>
<dbReference type="InterPro" id="IPR026590">
    <property type="entry name" value="Ssirtuin_cat_dom"/>
</dbReference>
<feature type="binding site" evidence="3">
    <location>
        <position position="218"/>
    </location>
    <ligand>
        <name>Zn(2+)</name>
        <dbReference type="ChEBI" id="CHEBI:29105"/>
    </ligand>
</feature>
<dbReference type="SUPFAM" id="SSF52467">
    <property type="entry name" value="DHS-like NAD/FAD-binding domain"/>
    <property type="match status" value="1"/>
</dbReference>
<dbReference type="InterPro" id="IPR026591">
    <property type="entry name" value="Sirtuin_cat_small_dom_sf"/>
</dbReference>
<dbReference type="GO" id="GO:0046872">
    <property type="term" value="F:metal ion binding"/>
    <property type="evidence" value="ECO:0007669"/>
    <property type="project" value="UniProtKB-KW"/>
</dbReference>
<feature type="active site" description="Proton acceptor" evidence="3">
    <location>
        <position position="155"/>
    </location>
</feature>
<feature type="domain" description="Deacetylase sirtuin-type" evidence="4">
    <location>
        <begin position="31"/>
        <end position="313"/>
    </location>
</feature>
<keyword evidence="2" id="KW-0520">NAD</keyword>
<dbReference type="Pfam" id="PF02146">
    <property type="entry name" value="SIR2"/>
    <property type="match status" value="1"/>
</dbReference>
<dbReference type="Gene3D" id="3.40.50.1220">
    <property type="entry name" value="TPP-binding domain"/>
    <property type="match status" value="1"/>
</dbReference>
<dbReference type="InterPro" id="IPR003000">
    <property type="entry name" value="Sirtuin"/>
</dbReference>
<dbReference type="PANTHER" id="PTHR11085">
    <property type="entry name" value="NAD-DEPENDENT PROTEIN DEACYLASE SIRTUIN-5, MITOCHONDRIAL-RELATED"/>
    <property type="match status" value="1"/>
</dbReference>
<dbReference type="EMBL" id="JBFDAA010000008">
    <property type="protein sequence ID" value="KAL1130133.1"/>
    <property type="molecule type" value="Genomic_DNA"/>
</dbReference>
<keyword evidence="1" id="KW-0808">Transferase</keyword>
<dbReference type="InterPro" id="IPR050134">
    <property type="entry name" value="NAD-dep_sirtuin_deacylases"/>
</dbReference>
<evidence type="ECO:0000256" key="3">
    <source>
        <dbReference type="PROSITE-ProRule" id="PRU00236"/>
    </source>
</evidence>
<feature type="binding site" evidence="3">
    <location>
        <position position="163"/>
    </location>
    <ligand>
        <name>Zn(2+)</name>
        <dbReference type="ChEBI" id="CHEBI:29105"/>
    </ligand>
</feature>
<sequence length="314" mass="35242">MFHALKRSATCPPSNIISCRLSDLSCVPKHEPCRLPDLEALKDFLSNYRRPLVLTGAGASTESGIPDYRSEGIGLYATSSSRPVLIKDFLRDENIRRRYWARNYAGWPLFSRRLPNETHLCLSRLQAVQKVGTIVTQNVDNLHQKAKSRDVIELHGTAFKVVCTNCSYSLPRQDFQAILENMNPHITAPAVMRINPDGDSEVLQEIIKDFVVPNCPKCGGIIKPDIVFYGDNVPKTRINLVRDKVVQSDGLIVFGSSLQVFSSYRIVLQASDIKKPIAIINIGRTRCDELCNIKINARCGEILTQYCNLLQLNI</sequence>
<evidence type="ECO:0000256" key="2">
    <source>
        <dbReference type="ARBA" id="ARBA00023027"/>
    </source>
</evidence>
<evidence type="ECO:0000256" key="1">
    <source>
        <dbReference type="ARBA" id="ARBA00022679"/>
    </source>
</evidence>
<dbReference type="InterPro" id="IPR029035">
    <property type="entry name" value="DHS-like_NAD/FAD-binding_dom"/>
</dbReference>
<feature type="binding site" evidence="3">
    <location>
        <position position="166"/>
    </location>
    <ligand>
        <name>Zn(2+)</name>
        <dbReference type="ChEBI" id="CHEBI:29105"/>
    </ligand>
</feature>
<dbReference type="GO" id="GO:0016740">
    <property type="term" value="F:transferase activity"/>
    <property type="evidence" value="ECO:0007669"/>
    <property type="project" value="UniProtKB-KW"/>
</dbReference>
<feature type="binding site" evidence="3">
    <location>
        <position position="215"/>
    </location>
    <ligand>
        <name>Zn(2+)</name>
        <dbReference type="ChEBI" id="CHEBI:29105"/>
    </ligand>
</feature>
<proteinExistence type="predicted"/>
<protein>
    <recommendedName>
        <fullName evidence="4">Deacetylase sirtuin-type domain-containing protein</fullName>
    </recommendedName>
</protein>
<comment type="caution">
    <text evidence="5">The sequence shown here is derived from an EMBL/GenBank/DDBJ whole genome shotgun (WGS) entry which is preliminary data.</text>
</comment>
<keyword evidence="3" id="KW-0479">Metal-binding</keyword>
<evidence type="ECO:0000313" key="5">
    <source>
        <dbReference type="EMBL" id="KAL1130133.1"/>
    </source>
</evidence>
<gene>
    <name evidence="5" type="ORF">AAG570_013071</name>
</gene>
<dbReference type="NCBIfam" id="NF003738">
    <property type="entry name" value="PRK05333.1"/>
    <property type="match status" value="1"/>
</dbReference>
<name>A0ABD0Z1Y2_9HEMI</name>
<accession>A0ABD0Z1Y2</accession>
<evidence type="ECO:0000313" key="6">
    <source>
        <dbReference type="Proteomes" id="UP001558652"/>
    </source>
</evidence>
<dbReference type="Proteomes" id="UP001558652">
    <property type="component" value="Unassembled WGS sequence"/>
</dbReference>
<dbReference type="Gene3D" id="3.30.1600.10">
    <property type="entry name" value="SIR2/SIRT2 'Small Domain"/>
    <property type="match status" value="1"/>
</dbReference>
<keyword evidence="3" id="KW-0862">Zinc</keyword>
<evidence type="ECO:0000259" key="4">
    <source>
        <dbReference type="PROSITE" id="PS50305"/>
    </source>
</evidence>
<keyword evidence="6" id="KW-1185">Reference proteome</keyword>
<dbReference type="AlphaFoldDB" id="A0ABD0Z1Y2"/>
<dbReference type="PROSITE" id="PS50305">
    <property type="entry name" value="SIRTUIN"/>
    <property type="match status" value="1"/>
</dbReference>
<dbReference type="PANTHER" id="PTHR11085:SF10">
    <property type="entry name" value="NAD-DEPENDENT PROTEIN DEACYLASE SIRTUIN-5, MITOCHONDRIAL-RELATED"/>
    <property type="match status" value="1"/>
</dbReference>
<reference evidence="5 6" key="1">
    <citation type="submission" date="2024-07" db="EMBL/GenBank/DDBJ databases">
        <title>Chromosome-level genome assembly of the water stick insect Ranatra chinensis (Heteroptera: Nepidae).</title>
        <authorList>
            <person name="Liu X."/>
        </authorList>
    </citation>
    <scope>NUCLEOTIDE SEQUENCE [LARGE SCALE GENOMIC DNA]</scope>
    <source>
        <strain evidence="5">Cailab_2021Rc</strain>
        <tissue evidence="5">Muscle</tissue>
    </source>
</reference>